<dbReference type="InterPro" id="IPR032508">
    <property type="entry name" value="FecR_C"/>
</dbReference>
<proteinExistence type="predicted"/>
<dbReference type="PANTHER" id="PTHR30273:SF2">
    <property type="entry name" value="PROTEIN FECR"/>
    <property type="match status" value="1"/>
</dbReference>
<comment type="caution">
    <text evidence="4">The sequence shown here is derived from an EMBL/GenBank/DDBJ whole genome shotgun (WGS) entry which is preliminary data.</text>
</comment>
<evidence type="ECO:0000313" key="5">
    <source>
        <dbReference type="Proteomes" id="UP000625780"/>
    </source>
</evidence>
<reference evidence="5" key="1">
    <citation type="journal article" date="2019" name="Int. J. Syst. Evol. Microbiol.">
        <title>The Global Catalogue of Microorganisms (GCM) 10K type strain sequencing project: providing services to taxonomists for standard genome sequencing and annotation.</title>
        <authorList>
            <consortium name="The Broad Institute Genomics Platform"/>
            <consortium name="The Broad Institute Genome Sequencing Center for Infectious Disease"/>
            <person name="Wu L."/>
            <person name="Ma J."/>
        </authorList>
    </citation>
    <scope>NUCLEOTIDE SEQUENCE [LARGE SCALE GENOMIC DNA]</scope>
    <source>
        <strain evidence="5">CGMCC 1.12606</strain>
    </source>
</reference>
<dbReference type="InterPro" id="IPR006860">
    <property type="entry name" value="FecR"/>
</dbReference>
<keyword evidence="1" id="KW-0472">Membrane</keyword>
<sequence>MEDKSLLEKWLNDSLTEAERETFQQEEAYPFYERLIADASHFKASQFSELSDFETLQKKIRTREVPVRKLHPTTWLLRIASVFVIGFALYYFILFPSEVKVETLAAQKTTIELPDESQVVLNALSAVTYNRRNWEDNRTLELKGEAFFDVAKGSRFDVVTPRGTVSVLGTEFNVKQRASAFEVICYEGHVRVVSGTQTEELRAGESLSFLDGKMTRGSTSLSGPQWKDNISDFREVPFSEVVAELERQYNVEVILEGVSANTRFTGGFVHDDLENALRSITEPLGLSYDLTQENKVILKTREK</sequence>
<dbReference type="Pfam" id="PF16344">
    <property type="entry name" value="FecR_C"/>
    <property type="match status" value="1"/>
</dbReference>
<dbReference type="Pfam" id="PF04773">
    <property type="entry name" value="FecR"/>
    <property type="match status" value="1"/>
</dbReference>
<feature type="domain" description="Protein FecR C-terminal" evidence="3">
    <location>
        <begin position="233"/>
        <end position="297"/>
    </location>
</feature>
<evidence type="ECO:0000256" key="1">
    <source>
        <dbReference type="SAM" id="Phobius"/>
    </source>
</evidence>
<dbReference type="InterPro" id="IPR012373">
    <property type="entry name" value="Ferrdict_sens_TM"/>
</dbReference>
<accession>A0ABQ1R2Q1</accession>
<dbReference type="PIRSF" id="PIRSF018266">
    <property type="entry name" value="FecR"/>
    <property type="match status" value="1"/>
</dbReference>
<organism evidence="4 5">
    <name type="scientific">Muriicola marianensis</name>
    <dbReference type="NCBI Taxonomy" id="1324801"/>
    <lineage>
        <taxon>Bacteria</taxon>
        <taxon>Pseudomonadati</taxon>
        <taxon>Bacteroidota</taxon>
        <taxon>Flavobacteriia</taxon>
        <taxon>Flavobacteriales</taxon>
        <taxon>Flavobacteriaceae</taxon>
        <taxon>Muriicola</taxon>
    </lineage>
</organism>
<dbReference type="EMBL" id="BMFH01000002">
    <property type="protein sequence ID" value="GGD56007.1"/>
    <property type="molecule type" value="Genomic_DNA"/>
</dbReference>
<dbReference type="Proteomes" id="UP000625780">
    <property type="component" value="Unassembled WGS sequence"/>
</dbReference>
<gene>
    <name evidence="4" type="ORF">GCM10011361_23220</name>
</gene>
<evidence type="ECO:0000259" key="3">
    <source>
        <dbReference type="Pfam" id="PF16344"/>
    </source>
</evidence>
<evidence type="ECO:0000259" key="2">
    <source>
        <dbReference type="Pfam" id="PF04773"/>
    </source>
</evidence>
<evidence type="ECO:0000313" key="4">
    <source>
        <dbReference type="EMBL" id="GGD56007.1"/>
    </source>
</evidence>
<keyword evidence="5" id="KW-1185">Reference proteome</keyword>
<dbReference type="PANTHER" id="PTHR30273">
    <property type="entry name" value="PERIPLASMIC SIGNAL SENSOR AND SIGMA FACTOR ACTIVATOR FECR-RELATED"/>
    <property type="match status" value="1"/>
</dbReference>
<protein>
    <submittedName>
        <fullName evidence="4">Iron dicitrate transporter FecR</fullName>
    </submittedName>
</protein>
<keyword evidence="1" id="KW-0812">Transmembrane</keyword>
<keyword evidence="1" id="KW-1133">Transmembrane helix</keyword>
<feature type="domain" description="FecR protein" evidence="2">
    <location>
        <begin position="100"/>
        <end position="191"/>
    </location>
</feature>
<dbReference type="Gene3D" id="2.60.120.1440">
    <property type="match status" value="1"/>
</dbReference>
<feature type="transmembrane region" description="Helical" evidence="1">
    <location>
        <begin position="75"/>
        <end position="93"/>
    </location>
</feature>
<dbReference type="RefSeq" id="WP_188370940.1">
    <property type="nucleotide sequence ID" value="NZ_BMFH01000002.1"/>
</dbReference>
<dbReference type="Gene3D" id="3.55.50.30">
    <property type="match status" value="1"/>
</dbReference>
<name>A0ABQ1R2Q1_9FLAO</name>